<gene>
    <name evidence="1" type="ORF">K488DRAFT_22173</name>
</gene>
<dbReference type="Proteomes" id="UP000814128">
    <property type="component" value="Unassembled WGS sequence"/>
</dbReference>
<sequence>LLLLVLTTSFIRQSWNLGVSFLCFWLFWELFTDGINAIIWADNADLKLYIYCDIVTHLQMFTFIVKPACTLLITRRLYRIVSLRSVLLHSRKESLTDHIVEWTIGFGLPVLVTSVFYYIQQGARFQVLEGFGCRNTYNISGFSIITVDSWAVILPSISIFFYCPKMIYVFYHHSRDTNKFLRSDSSVSRPSYFRLLALACVDIILTLPYGIANVVEQVNGLLPGYSVPFFWGWESTHSNWMPFSISYAEIKAGGGWQLSNFYLSSWSSVALALITFAFFGATPEARAAYQRGFYAISKP</sequence>
<reference evidence="1" key="1">
    <citation type="submission" date="2021-02" db="EMBL/GenBank/DDBJ databases">
        <authorList>
            <consortium name="DOE Joint Genome Institute"/>
            <person name="Ahrendt S."/>
            <person name="Looney B.P."/>
            <person name="Miyauchi S."/>
            <person name="Morin E."/>
            <person name="Drula E."/>
            <person name="Courty P.E."/>
            <person name="Chicoki N."/>
            <person name="Fauchery L."/>
            <person name="Kohler A."/>
            <person name="Kuo A."/>
            <person name="Labutti K."/>
            <person name="Pangilinan J."/>
            <person name="Lipzen A."/>
            <person name="Riley R."/>
            <person name="Andreopoulos W."/>
            <person name="He G."/>
            <person name="Johnson J."/>
            <person name="Barry K.W."/>
            <person name="Grigoriev I.V."/>
            <person name="Nagy L."/>
            <person name="Hibbett D."/>
            <person name="Henrissat B."/>
            <person name="Matheny P.B."/>
            <person name="Labbe J."/>
            <person name="Martin F."/>
        </authorList>
    </citation>
    <scope>NUCLEOTIDE SEQUENCE</scope>
    <source>
        <strain evidence="1">EC-137</strain>
    </source>
</reference>
<comment type="caution">
    <text evidence="1">The sequence shown here is derived from an EMBL/GenBank/DDBJ whole genome shotgun (WGS) entry which is preliminary data.</text>
</comment>
<feature type="non-terminal residue" evidence="1">
    <location>
        <position position="1"/>
    </location>
</feature>
<evidence type="ECO:0000313" key="1">
    <source>
        <dbReference type="EMBL" id="KAI0027420.1"/>
    </source>
</evidence>
<accession>A0ACB8Q6Z5</accession>
<feature type="non-terminal residue" evidence="1">
    <location>
        <position position="299"/>
    </location>
</feature>
<name>A0ACB8Q6Z5_9AGAM</name>
<protein>
    <submittedName>
        <fullName evidence="1">GPCR fungal pheromone mating factor</fullName>
    </submittedName>
</protein>
<organism evidence="1 2">
    <name type="scientific">Vararia minispora EC-137</name>
    <dbReference type="NCBI Taxonomy" id="1314806"/>
    <lineage>
        <taxon>Eukaryota</taxon>
        <taxon>Fungi</taxon>
        <taxon>Dikarya</taxon>
        <taxon>Basidiomycota</taxon>
        <taxon>Agaricomycotina</taxon>
        <taxon>Agaricomycetes</taxon>
        <taxon>Russulales</taxon>
        <taxon>Lachnocladiaceae</taxon>
        <taxon>Vararia</taxon>
    </lineage>
</organism>
<reference evidence="1" key="2">
    <citation type="journal article" date="2022" name="New Phytol.">
        <title>Evolutionary transition to the ectomycorrhizal habit in the genomes of a hyperdiverse lineage of mushroom-forming fungi.</title>
        <authorList>
            <person name="Looney B."/>
            <person name="Miyauchi S."/>
            <person name="Morin E."/>
            <person name="Drula E."/>
            <person name="Courty P.E."/>
            <person name="Kohler A."/>
            <person name="Kuo A."/>
            <person name="LaButti K."/>
            <person name="Pangilinan J."/>
            <person name="Lipzen A."/>
            <person name="Riley R."/>
            <person name="Andreopoulos W."/>
            <person name="He G."/>
            <person name="Johnson J."/>
            <person name="Nolan M."/>
            <person name="Tritt A."/>
            <person name="Barry K.W."/>
            <person name="Grigoriev I.V."/>
            <person name="Nagy L.G."/>
            <person name="Hibbett D."/>
            <person name="Henrissat B."/>
            <person name="Matheny P.B."/>
            <person name="Labbe J."/>
            <person name="Martin F.M."/>
        </authorList>
    </citation>
    <scope>NUCLEOTIDE SEQUENCE</scope>
    <source>
        <strain evidence="1">EC-137</strain>
    </source>
</reference>
<proteinExistence type="predicted"/>
<evidence type="ECO:0000313" key="2">
    <source>
        <dbReference type="Proteomes" id="UP000814128"/>
    </source>
</evidence>
<keyword evidence="2" id="KW-1185">Reference proteome</keyword>
<dbReference type="EMBL" id="MU273908">
    <property type="protein sequence ID" value="KAI0027420.1"/>
    <property type="molecule type" value="Genomic_DNA"/>
</dbReference>